<dbReference type="STRING" id="307972.A0A2G8JC19"/>
<proteinExistence type="predicted"/>
<dbReference type="AlphaFoldDB" id="A0A2G8JC19"/>
<dbReference type="PANTHER" id="PTHR16222:SF41">
    <property type="entry name" value="ADP-RIBOSYLARGININE HYDROLASE"/>
    <property type="match status" value="1"/>
</dbReference>
<evidence type="ECO:0000313" key="2">
    <source>
        <dbReference type="EMBL" id="PIK33259.1"/>
    </source>
</evidence>
<reference evidence="2 3" key="1">
    <citation type="journal article" date="2017" name="PLoS Biol.">
        <title>The sea cucumber genome provides insights into morphological evolution and visceral regeneration.</title>
        <authorList>
            <person name="Zhang X."/>
            <person name="Sun L."/>
            <person name="Yuan J."/>
            <person name="Sun Y."/>
            <person name="Gao Y."/>
            <person name="Zhang L."/>
            <person name="Li S."/>
            <person name="Dai H."/>
            <person name="Hamel J.F."/>
            <person name="Liu C."/>
            <person name="Yu Y."/>
            <person name="Liu S."/>
            <person name="Lin W."/>
            <person name="Guo K."/>
            <person name="Jin S."/>
            <person name="Xu P."/>
            <person name="Storey K.B."/>
            <person name="Huan P."/>
            <person name="Zhang T."/>
            <person name="Zhou Y."/>
            <person name="Zhang J."/>
            <person name="Lin C."/>
            <person name="Li X."/>
            <person name="Xing L."/>
            <person name="Huo D."/>
            <person name="Sun M."/>
            <person name="Wang L."/>
            <person name="Mercier A."/>
            <person name="Li F."/>
            <person name="Yang H."/>
            <person name="Xiang J."/>
        </authorList>
    </citation>
    <scope>NUCLEOTIDE SEQUENCE [LARGE SCALE GENOMIC DNA]</scope>
    <source>
        <strain evidence="2">Shaxun</strain>
        <tissue evidence="2">Muscle</tissue>
    </source>
</reference>
<evidence type="ECO:0000313" key="3">
    <source>
        <dbReference type="Proteomes" id="UP000230750"/>
    </source>
</evidence>
<keyword evidence="3" id="KW-1185">Reference proteome</keyword>
<organism evidence="2 3">
    <name type="scientific">Stichopus japonicus</name>
    <name type="common">Sea cucumber</name>
    <dbReference type="NCBI Taxonomy" id="307972"/>
    <lineage>
        <taxon>Eukaryota</taxon>
        <taxon>Metazoa</taxon>
        <taxon>Echinodermata</taxon>
        <taxon>Eleutherozoa</taxon>
        <taxon>Echinozoa</taxon>
        <taxon>Holothuroidea</taxon>
        <taxon>Aspidochirotacea</taxon>
        <taxon>Aspidochirotida</taxon>
        <taxon>Stichopodidae</taxon>
        <taxon>Apostichopus</taxon>
    </lineage>
</organism>
<evidence type="ECO:0000256" key="1">
    <source>
        <dbReference type="PIRSR" id="PIRSR605502-1"/>
    </source>
</evidence>
<dbReference type="Gene3D" id="1.10.4080.10">
    <property type="entry name" value="ADP-ribosylation/Crystallin J1"/>
    <property type="match status" value="1"/>
</dbReference>
<accession>A0A2G8JC19</accession>
<dbReference type="InterPro" id="IPR036705">
    <property type="entry name" value="Ribosyl_crysJ1_sf"/>
</dbReference>
<dbReference type="EMBL" id="MRZV01002657">
    <property type="protein sequence ID" value="PIK33259.1"/>
    <property type="molecule type" value="Genomic_DNA"/>
</dbReference>
<dbReference type="GO" id="GO:0046872">
    <property type="term" value="F:metal ion binding"/>
    <property type="evidence" value="ECO:0007669"/>
    <property type="project" value="UniProtKB-KW"/>
</dbReference>
<dbReference type="Proteomes" id="UP000230750">
    <property type="component" value="Unassembled WGS sequence"/>
</dbReference>
<dbReference type="InterPro" id="IPR050792">
    <property type="entry name" value="ADP-ribosylglycohydrolase"/>
</dbReference>
<keyword evidence="1" id="KW-0479">Metal-binding</keyword>
<gene>
    <name evidence="2" type="ORF">BSL78_29925</name>
</gene>
<keyword evidence="1" id="KW-0460">Magnesium</keyword>
<protein>
    <submittedName>
        <fullName evidence="2">Uncharacterized protein</fullName>
    </submittedName>
</protein>
<dbReference type="PANTHER" id="PTHR16222">
    <property type="entry name" value="ADP-RIBOSYLGLYCOHYDROLASE"/>
    <property type="match status" value="1"/>
</dbReference>
<dbReference type="InterPro" id="IPR005502">
    <property type="entry name" value="Ribosyl_crysJ1"/>
</dbReference>
<name>A0A2G8JC19_STIJA</name>
<feature type="binding site" evidence="1">
    <location>
        <position position="187"/>
    </location>
    <ligand>
        <name>Mg(2+)</name>
        <dbReference type="ChEBI" id="CHEBI:18420"/>
        <label>1</label>
    </ligand>
</feature>
<comment type="caution">
    <text evidence="2">The sequence shown here is derived from an EMBL/GenBank/DDBJ whole genome shotgun (WGS) entry which is preliminary data.</text>
</comment>
<comment type="cofactor">
    <cofactor evidence="1">
        <name>Mg(2+)</name>
        <dbReference type="ChEBI" id="CHEBI:18420"/>
    </cofactor>
    <text evidence="1">Binds 2 magnesium ions per subunit.</text>
</comment>
<sequence length="235" mass="26817">MVLSAAGNCLGKYFWKMSIDIQEQHVGLSSPVKKNIVLHLASAEALAKGKCGHNYLHEFAITARNAWQGREPREWGAGLLAALRLAFQHIINDGRNTSENGQEWQHFEDRWKEYLSLRGIINGENRPKFPKKFKFREERERFYRRFALPRTVHGSCSHDAPLIAYDALLYSSSWKDLCTYAMQHGGDCRASASIAGGWWGILHGFDGVPINHYDQVEFKDRLLTAATSIYSISWM</sequence>
<dbReference type="OrthoDB" id="10250509at2759"/>
<dbReference type="SUPFAM" id="SSF101478">
    <property type="entry name" value="ADP-ribosylglycohydrolase"/>
    <property type="match status" value="1"/>
</dbReference>
<dbReference type="Pfam" id="PF03747">
    <property type="entry name" value="ADP_ribosyl_GH"/>
    <property type="match status" value="1"/>
</dbReference>